<dbReference type="CDD" id="cd03882">
    <property type="entry name" value="M28_nicalin_like"/>
    <property type="match status" value="1"/>
</dbReference>
<comment type="similarity">
    <text evidence="2">Belongs to the nicastrin family.</text>
</comment>
<dbReference type="GO" id="GO:0005789">
    <property type="term" value="C:endoplasmic reticulum membrane"/>
    <property type="evidence" value="ECO:0007669"/>
    <property type="project" value="UniProtKB-SubCell"/>
</dbReference>
<sequence>MWLEQVNEFSEIFRFSLPYYIAVLLPILIILSPAEAATEFPVYRLQHFDLQGVKYGSRSSTLNFEARSVDTRLPARKCVILMINEFSPSRFRELINEGVGALLIIIPSDLESLSNDVKENILDMEKFLLSQEIAIPVYFTHQSRQIEEMYASVKESTSKDSASSAAQALFGAISANGYQLAVNGNSAKLLTDVQITNIQGKLPGFGIEDQLPTLAVVAHYDSFGAAPDLSFGGDSNASGVAALLELVRLFSRLSSQPGQNGLPRFNLVFVLTGGGKLNYLGSKKFLEDQIDGIDGGLFQDTVFALCLDSLGNGEELNIHVSKPPKDGSNSGVFIENLKKNAAAVELPVNMMHKKINLADDFLAWEHERYSIRRLTAMTASHFKMARSDFQHGTILDTKSSVNVSILARNVRLLAETLATQLYNISGPFFVGDMAVSEEMLDVWITLLTSQSRSSSSLGGSNANTVVNMLQQTMQRYLSEVKISHLTADKRDPEFGFYDQTKGIMTAYSVKPAIFDLFLTATIVAYLTVVYFGVQFLANTCPPPSLPYRRKRKIKVCLIEN</sequence>
<keyword evidence="3 10" id="KW-0812">Transmembrane</keyword>
<dbReference type="EMBL" id="WJBH02000007">
    <property type="protein sequence ID" value="KAI9555829.1"/>
    <property type="molecule type" value="Genomic_DNA"/>
</dbReference>
<dbReference type="InterPro" id="IPR007484">
    <property type="entry name" value="Peptidase_M28"/>
</dbReference>
<keyword evidence="8" id="KW-0325">Glycoprotein</keyword>
<dbReference type="Pfam" id="PF04389">
    <property type="entry name" value="Peptidase_M28"/>
    <property type="match status" value="1"/>
</dbReference>
<comment type="caution">
    <text evidence="12">The sequence shown here is derived from an EMBL/GenBank/DDBJ whole genome shotgun (WGS) entry which is preliminary data.</text>
</comment>
<feature type="transmembrane region" description="Helical" evidence="10">
    <location>
        <begin position="513"/>
        <end position="537"/>
    </location>
</feature>
<keyword evidence="13" id="KW-1185">Reference proteome</keyword>
<dbReference type="SUPFAM" id="SSF53187">
    <property type="entry name" value="Zn-dependent exopeptidases"/>
    <property type="match status" value="1"/>
</dbReference>
<dbReference type="InterPro" id="IPR016574">
    <property type="entry name" value="Nicalin"/>
</dbReference>
<keyword evidence="5" id="KW-0256">Endoplasmic reticulum</keyword>
<feature type="domain" description="Peptidase M28" evidence="11">
    <location>
        <begin position="213"/>
        <end position="381"/>
    </location>
</feature>
<evidence type="ECO:0000256" key="1">
    <source>
        <dbReference type="ARBA" id="ARBA00004389"/>
    </source>
</evidence>
<dbReference type="FunFam" id="3.40.630.10:FF:000115">
    <property type="entry name" value="Nicalin-1"/>
    <property type="match status" value="1"/>
</dbReference>
<evidence type="ECO:0000256" key="6">
    <source>
        <dbReference type="ARBA" id="ARBA00022989"/>
    </source>
</evidence>
<protein>
    <recommendedName>
        <fullName evidence="9">BOS complex subunit NCLN</fullName>
    </recommendedName>
</protein>
<evidence type="ECO:0000256" key="2">
    <source>
        <dbReference type="ARBA" id="ARBA00007717"/>
    </source>
</evidence>
<dbReference type="Proteomes" id="UP000820818">
    <property type="component" value="Linkage Group LG7"/>
</dbReference>
<keyword evidence="4" id="KW-0732">Signal</keyword>
<evidence type="ECO:0000313" key="13">
    <source>
        <dbReference type="Proteomes" id="UP000820818"/>
    </source>
</evidence>
<evidence type="ECO:0000256" key="4">
    <source>
        <dbReference type="ARBA" id="ARBA00022729"/>
    </source>
</evidence>
<evidence type="ECO:0000256" key="5">
    <source>
        <dbReference type="ARBA" id="ARBA00022824"/>
    </source>
</evidence>
<organism evidence="12 13">
    <name type="scientific">Daphnia sinensis</name>
    <dbReference type="NCBI Taxonomy" id="1820382"/>
    <lineage>
        <taxon>Eukaryota</taxon>
        <taxon>Metazoa</taxon>
        <taxon>Ecdysozoa</taxon>
        <taxon>Arthropoda</taxon>
        <taxon>Crustacea</taxon>
        <taxon>Branchiopoda</taxon>
        <taxon>Diplostraca</taxon>
        <taxon>Cladocera</taxon>
        <taxon>Anomopoda</taxon>
        <taxon>Daphniidae</taxon>
        <taxon>Daphnia</taxon>
        <taxon>Daphnia similis group</taxon>
    </lineage>
</organism>
<evidence type="ECO:0000259" key="11">
    <source>
        <dbReference type="Pfam" id="PF04389"/>
    </source>
</evidence>
<evidence type="ECO:0000313" key="12">
    <source>
        <dbReference type="EMBL" id="KAI9555829.1"/>
    </source>
</evidence>
<evidence type="ECO:0000256" key="8">
    <source>
        <dbReference type="ARBA" id="ARBA00023180"/>
    </source>
</evidence>
<accession>A0AAD5KMG0</accession>
<evidence type="ECO:0000256" key="9">
    <source>
        <dbReference type="ARBA" id="ARBA00034873"/>
    </source>
</evidence>
<dbReference type="GO" id="GO:0009966">
    <property type="term" value="P:regulation of signal transduction"/>
    <property type="evidence" value="ECO:0007669"/>
    <property type="project" value="InterPro"/>
</dbReference>
<feature type="transmembrane region" description="Helical" evidence="10">
    <location>
        <begin position="12"/>
        <end position="31"/>
    </location>
</feature>
<proteinExistence type="inferred from homology"/>
<dbReference type="Gene3D" id="3.40.630.10">
    <property type="entry name" value="Zn peptidases"/>
    <property type="match status" value="1"/>
</dbReference>
<reference evidence="12 13" key="1">
    <citation type="submission" date="2022-05" db="EMBL/GenBank/DDBJ databases">
        <title>A multi-omics perspective on studying reproductive biology in Daphnia sinensis.</title>
        <authorList>
            <person name="Jia J."/>
        </authorList>
    </citation>
    <scope>NUCLEOTIDE SEQUENCE [LARGE SCALE GENOMIC DNA]</scope>
    <source>
        <strain evidence="12 13">WSL</strain>
    </source>
</reference>
<comment type="subcellular location">
    <subcellularLocation>
        <location evidence="1">Endoplasmic reticulum membrane</location>
        <topology evidence="1">Single-pass membrane protein</topology>
    </subcellularLocation>
</comment>
<keyword evidence="7 10" id="KW-0472">Membrane</keyword>
<dbReference type="PANTHER" id="PTHR31826">
    <property type="entry name" value="NICALIN"/>
    <property type="match status" value="1"/>
</dbReference>
<evidence type="ECO:0000256" key="10">
    <source>
        <dbReference type="SAM" id="Phobius"/>
    </source>
</evidence>
<keyword evidence="6 10" id="KW-1133">Transmembrane helix</keyword>
<evidence type="ECO:0000256" key="7">
    <source>
        <dbReference type="ARBA" id="ARBA00023136"/>
    </source>
</evidence>
<dbReference type="AlphaFoldDB" id="A0AAD5KMG0"/>
<name>A0AAD5KMG0_9CRUS</name>
<evidence type="ECO:0000256" key="3">
    <source>
        <dbReference type="ARBA" id="ARBA00022692"/>
    </source>
</evidence>
<gene>
    <name evidence="12" type="ORF">GHT06_018345</name>
</gene>